<accession>A0A517VKM0</accession>
<dbReference type="EMBL" id="CP036343">
    <property type="protein sequence ID" value="QDT93564.1"/>
    <property type="molecule type" value="Genomic_DNA"/>
</dbReference>
<proteinExistence type="predicted"/>
<evidence type="ECO:0000313" key="2">
    <source>
        <dbReference type="Proteomes" id="UP000316855"/>
    </source>
</evidence>
<dbReference type="Proteomes" id="UP000316855">
    <property type="component" value="Chromosome"/>
</dbReference>
<evidence type="ECO:0000313" key="1">
    <source>
        <dbReference type="EMBL" id="QDT93564.1"/>
    </source>
</evidence>
<organism evidence="1 2">
    <name type="scientific">Gimesia algae</name>
    <dbReference type="NCBI Taxonomy" id="2527971"/>
    <lineage>
        <taxon>Bacteria</taxon>
        <taxon>Pseudomonadati</taxon>
        <taxon>Planctomycetota</taxon>
        <taxon>Planctomycetia</taxon>
        <taxon>Planctomycetales</taxon>
        <taxon>Planctomycetaceae</taxon>
        <taxon>Gimesia</taxon>
    </lineage>
</organism>
<reference evidence="1 2" key="1">
    <citation type="submission" date="2019-02" db="EMBL/GenBank/DDBJ databases">
        <title>Deep-cultivation of Planctomycetes and their phenomic and genomic characterization uncovers novel biology.</title>
        <authorList>
            <person name="Wiegand S."/>
            <person name="Jogler M."/>
            <person name="Boedeker C."/>
            <person name="Pinto D."/>
            <person name="Vollmers J."/>
            <person name="Rivas-Marin E."/>
            <person name="Kohn T."/>
            <person name="Peeters S.H."/>
            <person name="Heuer A."/>
            <person name="Rast P."/>
            <person name="Oberbeckmann S."/>
            <person name="Bunk B."/>
            <person name="Jeske O."/>
            <person name="Meyerdierks A."/>
            <person name="Storesund J.E."/>
            <person name="Kallscheuer N."/>
            <person name="Luecker S."/>
            <person name="Lage O.M."/>
            <person name="Pohl T."/>
            <person name="Merkel B.J."/>
            <person name="Hornburger P."/>
            <person name="Mueller R.-W."/>
            <person name="Bruemmer F."/>
            <person name="Labrenz M."/>
            <person name="Spormann A.M."/>
            <person name="Op den Camp H."/>
            <person name="Overmann J."/>
            <person name="Amann R."/>
            <person name="Jetten M.S.M."/>
            <person name="Mascher T."/>
            <person name="Medema M.H."/>
            <person name="Devos D.P."/>
            <person name="Kaster A.-K."/>
            <person name="Ovreas L."/>
            <person name="Rohde M."/>
            <person name="Galperin M.Y."/>
            <person name="Jogler C."/>
        </authorList>
    </citation>
    <scope>NUCLEOTIDE SEQUENCE [LARGE SCALE GENOMIC DNA]</scope>
    <source>
        <strain evidence="1 2">Pan161</strain>
    </source>
</reference>
<dbReference type="AlphaFoldDB" id="A0A517VKM0"/>
<sequence length="124" mass="14298">MKYTTKMKAILGDKIRVKADMQRGVVERITGKSLTIRLDNGKTTKLTETELTNFSLAARKAWESRPDRRVGRPKGTSKTDRVSVTLRIDRELWIQFQTAEKKGLIVDRTSTVNKWIAEKLDEFE</sequence>
<protein>
    <submittedName>
        <fullName evidence="1">Uncharacterized protein</fullName>
    </submittedName>
</protein>
<name>A0A517VKM0_9PLAN</name>
<dbReference type="KEGG" id="gax:Pan161_52450"/>
<keyword evidence="2" id="KW-1185">Reference proteome</keyword>
<gene>
    <name evidence="1" type="ORF">Pan161_52450</name>
</gene>